<dbReference type="GO" id="GO:0016491">
    <property type="term" value="F:oxidoreductase activity"/>
    <property type="evidence" value="ECO:0007669"/>
    <property type="project" value="UniProtKB-KW"/>
</dbReference>
<keyword evidence="3" id="KW-0560">Oxidoreductase</keyword>
<organism evidence="6 7">
    <name type="scientific">Alistipes communis</name>
    <dbReference type="NCBI Taxonomy" id="2585118"/>
    <lineage>
        <taxon>Bacteria</taxon>
        <taxon>Pseudomonadati</taxon>
        <taxon>Bacteroidota</taxon>
        <taxon>Bacteroidia</taxon>
        <taxon>Bacteroidales</taxon>
        <taxon>Rikenellaceae</taxon>
        <taxon>Alistipes</taxon>
    </lineage>
</organism>
<keyword evidence="1" id="KW-0004">4Fe-4S</keyword>
<keyword evidence="2" id="KW-0479">Metal-binding</keyword>
<dbReference type="InterPro" id="IPR039650">
    <property type="entry name" value="HdrA-like"/>
</dbReference>
<dbReference type="GO" id="GO:0046872">
    <property type="term" value="F:metal ion binding"/>
    <property type="evidence" value="ECO:0007669"/>
    <property type="project" value="UniProtKB-KW"/>
</dbReference>
<dbReference type="Gene3D" id="3.50.50.60">
    <property type="entry name" value="FAD/NAD(P)-binding domain"/>
    <property type="match status" value="1"/>
</dbReference>
<accession>A0A4Y1XRI3</accession>
<dbReference type="PANTHER" id="PTHR43498:SF1">
    <property type="entry name" value="COB--COM HETERODISULFIDE REDUCTASE IRON-SULFUR SUBUNIT A"/>
    <property type="match status" value="1"/>
</dbReference>
<dbReference type="SUPFAM" id="SSF51905">
    <property type="entry name" value="FAD/NAD(P)-binding domain"/>
    <property type="match status" value="1"/>
</dbReference>
<dbReference type="GO" id="GO:0051539">
    <property type="term" value="F:4 iron, 4 sulfur cluster binding"/>
    <property type="evidence" value="ECO:0007669"/>
    <property type="project" value="UniProtKB-KW"/>
</dbReference>
<proteinExistence type="predicted"/>
<evidence type="ECO:0000313" key="6">
    <source>
        <dbReference type="EMBL" id="BBL03047.1"/>
    </source>
</evidence>
<gene>
    <name evidence="6" type="ORF">A5CBH24_03600</name>
</gene>
<evidence type="ECO:0000256" key="2">
    <source>
        <dbReference type="ARBA" id="ARBA00022723"/>
    </source>
</evidence>
<reference evidence="7" key="1">
    <citation type="submission" date="2019-06" db="EMBL/GenBank/DDBJ databases">
        <title>Alistipes onderdonkii subsp. vulgaris subsp. nov., Alistipes dispar sp. nov. and Alistipes communis sp. nov., isolated from human faeces, and creation of Alistipes onderdonkii subsp. onderdonkii subsp. nov.</title>
        <authorList>
            <person name="Sakamoto M."/>
            <person name="Ikeyama N."/>
            <person name="Ogata Y."/>
            <person name="Suda W."/>
            <person name="Iino T."/>
            <person name="Hattori M."/>
            <person name="Ohkuma M."/>
        </authorList>
    </citation>
    <scope>NUCLEOTIDE SEQUENCE [LARGE SCALE GENOMIC DNA]</scope>
    <source>
        <strain evidence="7">5CBH24</strain>
    </source>
</reference>
<name>A0A4Y1XRI3_9BACT</name>
<keyword evidence="5" id="KW-0411">Iron-sulfur</keyword>
<evidence type="ECO:0000256" key="5">
    <source>
        <dbReference type="ARBA" id="ARBA00023014"/>
    </source>
</evidence>
<keyword evidence="4" id="KW-0408">Iron</keyword>
<dbReference type="PANTHER" id="PTHR43498">
    <property type="entry name" value="FERREDOXIN:COB-COM HETERODISULFIDE REDUCTASE SUBUNIT A"/>
    <property type="match status" value="1"/>
</dbReference>
<dbReference type="Proteomes" id="UP000318946">
    <property type="component" value="Chromosome"/>
</dbReference>
<dbReference type="InterPro" id="IPR036188">
    <property type="entry name" value="FAD/NAD-bd_sf"/>
</dbReference>
<dbReference type="KEGG" id="acou:A5CBH24_03600"/>
<evidence type="ECO:0000256" key="3">
    <source>
        <dbReference type="ARBA" id="ARBA00023002"/>
    </source>
</evidence>
<dbReference type="Pfam" id="PF12831">
    <property type="entry name" value="FAD_oxidored"/>
    <property type="match status" value="1"/>
</dbReference>
<keyword evidence="7" id="KW-1185">Reference proteome</keyword>
<evidence type="ECO:0000256" key="4">
    <source>
        <dbReference type="ARBA" id="ARBA00023004"/>
    </source>
</evidence>
<protein>
    <submittedName>
        <fullName evidence="6">Uncharacterized protein</fullName>
    </submittedName>
</protein>
<sequence length="453" mass="48930">MAALAVSPALLSCDESDAGSRKIRKLAPLAGRYDVVIAGGGPAGFIAAIAAARQGAKTAIVERYGFFGGMATIGYVAPISVFALKNELVIGGIPWEFVKRLESMGGAFIEWPKANIDFDVELYKLCCQRMIREAGVDMYMHSAMIGCEMEGKRIETVIIENKNGLETLASKVFIDCTGDGDLAHMADVPMQPNPDGELQPSSYCFILSGVDTESELLNRCMYHNGINGPSQCKPVREKLLAMKAAGADLPDFGGPWFNNVMHKGSVAVNITRRAADATDNRNFSAAECQLREDIFTFTRILKENFAEFADCYVSSTAPQAGVRESRRICGVHTVTADEYVNAYRYEDSISRGIHPIDIHASKGTHQTRIDLDKPAYVPYRALIAPNYPNLLVAGRCLSADRQALASLRVMASCMGTGQAAGVAAAQSVASRRPVQEIDTARLVSTLKDLGAVL</sequence>
<dbReference type="AlphaFoldDB" id="A0A4Y1XRI3"/>
<dbReference type="EMBL" id="AP019735">
    <property type="protein sequence ID" value="BBL03047.1"/>
    <property type="molecule type" value="Genomic_DNA"/>
</dbReference>
<evidence type="ECO:0000256" key="1">
    <source>
        <dbReference type="ARBA" id="ARBA00022485"/>
    </source>
</evidence>
<evidence type="ECO:0000313" key="7">
    <source>
        <dbReference type="Proteomes" id="UP000318946"/>
    </source>
</evidence>
<accession>A0A4Y1WQJ3</accession>